<dbReference type="InterPro" id="IPR017938">
    <property type="entry name" value="Riboflavin_synthase-like_b-brl"/>
</dbReference>
<organism evidence="12 13">
    <name type="scientific">Bowmanella pacifica</name>
    <dbReference type="NCBI Taxonomy" id="502051"/>
    <lineage>
        <taxon>Bacteria</taxon>
        <taxon>Pseudomonadati</taxon>
        <taxon>Pseudomonadota</taxon>
        <taxon>Gammaproteobacteria</taxon>
        <taxon>Alteromonadales</taxon>
        <taxon>Alteromonadaceae</taxon>
        <taxon>Bowmanella</taxon>
    </lineage>
</organism>
<dbReference type="EC" id="1.18.1.2" evidence="3"/>
<evidence type="ECO:0000256" key="7">
    <source>
        <dbReference type="ARBA" id="ARBA00022857"/>
    </source>
</evidence>
<dbReference type="EMBL" id="BMLS01000009">
    <property type="protein sequence ID" value="GGO74910.1"/>
    <property type="molecule type" value="Genomic_DNA"/>
</dbReference>
<keyword evidence="6" id="KW-0274">FAD</keyword>
<dbReference type="Pfam" id="PF00175">
    <property type="entry name" value="NAD_binding_1"/>
    <property type="match status" value="1"/>
</dbReference>
<evidence type="ECO:0000313" key="13">
    <source>
        <dbReference type="Proteomes" id="UP000606935"/>
    </source>
</evidence>
<dbReference type="InterPro" id="IPR017927">
    <property type="entry name" value="FAD-bd_FR_type"/>
</dbReference>
<dbReference type="InterPro" id="IPR001433">
    <property type="entry name" value="OxRdtase_FAD/NAD-bd"/>
</dbReference>
<keyword evidence="13" id="KW-1185">Reference proteome</keyword>
<dbReference type="GO" id="GO:0042167">
    <property type="term" value="P:heme catabolic process"/>
    <property type="evidence" value="ECO:0007669"/>
    <property type="project" value="TreeGrafter"/>
</dbReference>
<gene>
    <name evidence="12" type="primary">fpr</name>
    <name evidence="12" type="ORF">GCM10010982_38850</name>
</gene>
<dbReference type="Pfam" id="PF00970">
    <property type="entry name" value="FAD_binding_6"/>
    <property type="match status" value="1"/>
</dbReference>
<reference evidence="12" key="2">
    <citation type="submission" date="2020-09" db="EMBL/GenBank/DDBJ databases">
        <authorList>
            <person name="Sun Q."/>
            <person name="Zhou Y."/>
        </authorList>
    </citation>
    <scope>NUCLEOTIDE SEQUENCE</scope>
    <source>
        <strain evidence="12">CGMCC 1.7086</strain>
    </source>
</reference>
<dbReference type="PANTHER" id="PTHR47878:SF1">
    <property type="entry name" value="FLAVODOXIN_FERREDOXIN--NADP REDUCTASE"/>
    <property type="match status" value="1"/>
</dbReference>
<evidence type="ECO:0000256" key="5">
    <source>
        <dbReference type="ARBA" id="ARBA00022741"/>
    </source>
</evidence>
<sequence length="244" mass="27272">MWIEGTIVKRKDWNNKLFSLLIQADIAPFEPGQFIKVALPLEDKRIGRAYSLVNQPGSDMLEILVVAVENGKLSPALANLQVGDRLQVSAKASGFMTLDGIPPCRDLWLLATGTAVGPFISMLRCEQIWEQFENIVLVYGVRYAEDLAYIDELNEIALLHPQFRLCLSVTRESIDAAYSKRITSLLSEGILENDLALAINPANSHLILCGNPQMVSETQQLLQQRGLAMHLKRHAGQISVEKYW</sequence>
<evidence type="ECO:0000256" key="9">
    <source>
        <dbReference type="ARBA" id="ARBA00034078"/>
    </source>
</evidence>
<evidence type="ECO:0000256" key="8">
    <source>
        <dbReference type="ARBA" id="ARBA00023002"/>
    </source>
</evidence>
<dbReference type="SUPFAM" id="SSF52343">
    <property type="entry name" value="Ferredoxin reductase-like, C-terminal NADP-linked domain"/>
    <property type="match status" value="1"/>
</dbReference>
<dbReference type="RefSeq" id="WP_188699147.1">
    <property type="nucleotide sequence ID" value="NZ_BMLS01000009.1"/>
</dbReference>
<name>A0A917Z4D9_9ALTE</name>
<evidence type="ECO:0000259" key="11">
    <source>
        <dbReference type="PROSITE" id="PS51384"/>
    </source>
</evidence>
<keyword evidence="4" id="KW-0285">Flavoprotein</keyword>
<dbReference type="Gene3D" id="2.40.30.10">
    <property type="entry name" value="Translation factors"/>
    <property type="match status" value="1"/>
</dbReference>
<evidence type="ECO:0000256" key="6">
    <source>
        <dbReference type="ARBA" id="ARBA00022827"/>
    </source>
</evidence>
<dbReference type="GO" id="GO:0004324">
    <property type="term" value="F:ferredoxin-NADP+ reductase activity"/>
    <property type="evidence" value="ECO:0007669"/>
    <property type="project" value="UniProtKB-EC"/>
</dbReference>
<dbReference type="InterPro" id="IPR001709">
    <property type="entry name" value="Flavoprot_Pyr_Nucl_cyt_Rdtase"/>
</dbReference>
<dbReference type="Proteomes" id="UP000606935">
    <property type="component" value="Unassembled WGS sequence"/>
</dbReference>
<dbReference type="PROSITE" id="PS51384">
    <property type="entry name" value="FAD_FR"/>
    <property type="match status" value="1"/>
</dbReference>
<dbReference type="PRINTS" id="PR00371">
    <property type="entry name" value="FPNCR"/>
</dbReference>
<protein>
    <recommendedName>
        <fullName evidence="3">ferredoxin--NADP(+) reductase</fullName>
        <ecNumber evidence="3">1.18.1.2</ecNumber>
    </recommendedName>
</protein>
<dbReference type="InterPro" id="IPR008333">
    <property type="entry name" value="Cbr1-like_FAD-bd_dom"/>
</dbReference>
<dbReference type="InterPro" id="IPR039261">
    <property type="entry name" value="FNR_nucleotide-bd"/>
</dbReference>
<dbReference type="AlphaFoldDB" id="A0A917Z4D9"/>
<keyword evidence="7" id="KW-0521">NADP</keyword>
<dbReference type="InterPro" id="IPR033892">
    <property type="entry name" value="FNR_bac"/>
</dbReference>
<feature type="domain" description="FAD-binding FR-type" evidence="11">
    <location>
        <begin position="1"/>
        <end position="99"/>
    </location>
</feature>
<evidence type="ECO:0000313" key="12">
    <source>
        <dbReference type="EMBL" id="GGO74910.1"/>
    </source>
</evidence>
<dbReference type="PANTHER" id="PTHR47878">
    <property type="entry name" value="OXIDOREDUCTASE FAD/NAD(P)-BINDING DOMAIN PROTEIN"/>
    <property type="match status" value="1"/>
</dbReference>
<comment type="caution">
    <text evidence="12">The sequence shown here is derived from an EMBL/GenBank/DDBJ whole genome shotgun (WGS) entry which is preliminary data.</text>
</comment>
<evidence type="ECO:0000256" key="4">
    <source>
        <dbReference type="ARBA" id="ARBA00022630"/>
    </source>
</evidence>
<comment type="similarity">
    <text evidence="2">Belongs to the ferredoxin--NADP reductase type 1 family.</text>
</comment>
<comment type="catalytic activity">
    <reaction evidence="10">
        <text>2 reduced [2Fe-2S]-[ferredoxin] + NADP(+) + H(+) = 2 oxidized [2Fe-2S]-[ferredoxin] + NADPH</text>
        <dbReference type="Rhea" id="RHEA:20125"/>
        <dbReference type="Rhea" id="RHEA-COMP:10000"/>
        <dbReference type="Rhea" id="RHEA-COMP:10001"/>
        <dbReference type="ChEBI" id="CHEBI:15378"/>
        <dbReference type="ChEBI" id="CHEBI:33737"/>
        <dbReference type="ChEBI" id="CHEBI:33738"/>
        <dbReference type="ChEBI" id="CHEBI:57783"/>
        <dbReference type="ChEBI" id="CHEBI:58349"/>
        <dbReference type="EC" id="1.18.1.2"/>
    </reaction>
</comment>
<evidence type="ECO:0000256" key="2">
    <source>
        <dbReference type="ARBA" id="ARBA00008312"/>
    </source>
</evidence>
<comment type="cofactor">
    <cofactor evidence="9">
        <name>[2Fe-2S] cluster</name>
        <dbReference type="ChEBI" id="CHEBI:190135"/>
    </cofactor>
</comment>
<proteinExistence type="inferred from homology"/>
<reference evidence="12" key="1">
    <citation type="journal article" date="2014" name="Int. J. Syst. Evol. Microbiol.">
        <title>Complete genome sequence of Corynebacterium casei LMG S-19264T (=DSM 44701T), isolated from a smear-ripened cheese.</title>
        <authorList>
            <consortium name="US DOE Joint Genome Institute (JGI-PGF)"/>
            <person name="Walter F."/>
            <person name="Albersmeier A."/>
            <person name="Kalinowski J."/>
            <person name="Ruckert C."/>
        </authorList>
    </citation>
    <scope>NUCLEOTIDE SEQUENCE</scope>
    <source>
        <strain evidence="12">CGMCC 1.7086</strain>
    </source>
</reference>
<dbReference type="SUPFAM" id="SSF63380">
    <property type="entry name" value="Riboflavin synthase domain-like"/>
    <property type="match status" value="1"/>
</dbReference>
<keyword evidence="5" id="KW-0547">Nucleotide-binding</keyword>
<evidence type="ECO:0000256" key="1">
    <source>
        <dbReference type="ARBA" id="ARBA00001974"/>
    </source>
</evidence>
<dbReference type="CDD" id="cd06195">
    <property type="entry name" value="FNR1"/>
    <property type="match status" value="1"/>
</dbReference>
<dbReference type="PRINTS" id="PR00410">
    <property type="entry name" value="PHEHYDRXLASE"/>
</dbReference>
<dbReference type="GO" id="GO:0034599">
    <property type="term" value="P:cellular response to oxidative stress"/>
    <property type="evidence" value="ECO:0007669"/>
    <property type="project" value="TreeGrafter"/>
</dbReference>
<evidence type="ECO:0000256" key="10">
    <source>
        <dbReference type="ARBA" id="ARBA00047776"/>
    </source>
</evidence>
<dbReference type="Gene3D" id="3.40.50.80">
    <property type="entry name" value="Nucleotide-binding domain of ferredoxin-NADP reductase (FNR) module"/>
    <property type="match status" value="1"/>
</dbReference>
<dbReference type="GO" id="GO:0000166">
    <property type="term" value="F:nucleotide binding"/>
    <property type="evidence" value="ECO:0007669"/>
    <property type="project" value="UniProtKB-KW"/>
</dbReference>
<accession>A0A917Z4D9</accession>
<dbReference type="InterPro" id="IPR051930">
    <property type="entry name" value="FNR_type-1"/>
</dbReference>
<keyword evidence="8" id="KW-0560">Oxidoreductase</keyword>
<comment type="cofactor">
    <cofactor evidence="1">
        <name>FAD</name>
        <dbReference type="ChEBI" id="CHEBI:57692"/>
    </cofactor>
</comment>
<evidence type="ECO:0000256" key="3">
    <source>
        <dbReference type="ARBA" id="ARBA00013223"/>
    </source>
</evidence>